<evidence type="ECO:0000256" key="1">
    <source>
        <dbReference type="ARBA" id="ARBA00004651"/>
    </source>
</evidence>
<keyword evidence="2" id="KW-1003">Cell membrane</keyword>
<evidence type="ECO:0000256" key="3">
    <source>
        <dbReference type="ARBA" id="ARBA00022692"/>
    </source>
</evidence>
<sequence length="397" mass="41897">MSRSQQMPLQVWILTLSAFAIGTAEFVIVGILTDVADSLSITAGQAGNLITAYAMAIVIGGPILSLWLARFEKRNILLGLMGLFIAGNLLAAFSSNYAMLMVSRILSGLTQGPFYGIGAVVATRLVDDALAGRAVGQMFAGLTLANVLGVPAGAFIGHQFGWNTTFIIVAMLGVLATFAMWLAIPRQPQSETHADIRHQLTLFRDKNLLASLTITVLGWVGFMTFYGYVAPVAEQVAGYERSSLTWLLVLIGFGLVLGNNLGGKSADTNLSQALKGWPAAMILSLLVLGVVSPIHWAFPIAAFVFGVVSFANVPPMQMRVMKYGQAAPELAATANISAFNLANALGGIIGGAVVDSTLGAAFIPYAAALIPTLGFMFILMQERNSSRSVSQTAPATH</sequence>
<feature type="transmembrane region" description="Helical" evidence="6">
    <location>
        <begin position="12"/>
        <end position="32"/>
    </location>
</feature>
<evidence type="ECO:0000313" key="9">
    <source>
        <dbReference type="Proteomes" id="UP001500604"/>
    </source>
</evidence>
<keyword evidence="9" id="KW-1185">Reference proteome</keyword>
<feature type="domain" description="Major facilitator superfamily (MFS) profile" evidence="7">
    <location>
        <begin position="10"/>
        <end position="384"/>
    </location>
</feature>
<dbReference type="RefSeq" id="WP_345194957.1">
    <property type="nucleotide sequence ID" value="NZ_BAABFL010000124.1"/>
</dbReference>
<dbReference type="CDD" id="cd17324">
    <property type="entry name" value="MFS_NepI_like"/>
    <property type="match status" value="1"/>
</dbReference>
<dbReference type="Gene3D" id="1.20.1250.20">
    <property type="entry name" value="MFS general substrate transporter like domains"/>
    <property type="match status" value="1"/>
</dbReference>
<keyword evidence="5 6" id="KW-0472">Membrane</keyword>
<feature type="transmembrane region" description="Helical" evidence="6">
    <location>
        <begin position="76"/>
        <end position="99"/>
    </location>
</feature>
<dbReference type="Proteomes" id="UP001500604">
    <property type="component" value="Unassembled WGS sequence"/>
</dbReference>
<dbReference type="EMBL" id="BAABFL010000124">
    <property type="protein sequence ID" value="GAA4649189.1"/>
    <property type="molecule type" value="Genomic_DNA"/>
</dbReference>
<evidence type="ECO:0000256" key="5">
    <source>
        <dbReference type="ARBA" id="ARBA00023136"/>
    </source>
</evidence>
<evidence type="ECO:0000256" key="6">
    <source>
        <dbReference type="SAM" id="Phobius"/>
    </source>
</evidence>
<dbReference type="PROSITE" id="PS50850">
    <property type="entry name" value="MFS"/>
    <property type="match status" value="1"/>
</dbReference>
<organism evidence="8 9">
    <name type="scientific">Kistimonas scapharcae</name>
    <dbReference type="NCBI Taxonomy" id="1036133"/>
    <lineage>
        <taxon>Bacteria</taxon>
        <taxon>Pseudomonadati</taxon>
        <taxon>Pseudomonadota</taxon>
        <taxon>Gammaproteobacteria</taxon>
        <taxon>Oceanospirillales</taxon>
        <taxon>Endozoicomonadaceae</taxon>
        <taxon>Kistimonas</taxon>
    </lineage>
</organism>
<accession>A0ABP8V0R9</accession>
<evidence type="ECO:0000256" key="4">
    <source>
        <dbReference type="ARBA" id="ARBA00022989"/>
    </source>
</evidence>
<feature type="transmembrane region" description="Helical" evidence="6">
    <location>
        <begin position="360"/>
        <end position="380"/>
    </location>
</feature>
<feature type="transmembrane region" description="Helical" evidence="6">
    <location>
        <begin position="273"/>
        <end position="290"/>
    </location>
</feature>
<feature type="transmembrane region" description="Helical" evidence="6">
    <location>
        <begin position="138"/>
        <end position="156"/>
    </location>
</feature>
<dbReference type="InterPro" id="IPR020846">
    <property type="entry name" value="MFS_dom"/>
</dbReference>
<evidence type="ECO:0000256" key="2">
    <source>
        <dbReference type="ARBA" id="ARBA00022475"/>
    </source>
</evidence>
<feature type="transmembrane region" description="Helical" evidence="6">
    <location>
        <begin position="162"/>
        <end position="184"/>
    </location>
</feature>
<comment type="subcellular location">
    <subcellularLocation>
        <location evidence="1">Cell membrane</location>
        <topology evidence="1">Multi-pass membrane protein</topology>
    </subcellularLocation>
</comment>
<dbReference type="InterPro" id="IPR011701">
    <property type="entry name" value="MFS"/>
</dbReference>
<dbReference type="SUPFAM" id="SSF103473">
    <property type="entry name" value="MFS general substrate transporter"/>
    <property type="match status" value="1"/>
</dbReference>
<protein>
    <submittedName>
        <fullName evidence="8">MFS transporter</fullName>
    </submittedName>
</protein>
<feature type="transmembrane region" description="Helical" evidence="6">
    <location>
        <begin position="52"/>
        <end position="69"/>
    </location>
</feature>
<dbReference type="Pfam" id="PF07690">
    <property type="entry name" value="MFS_1"/>
    <property type="match status" value="1"/>
</dbReference>
<dbReference type="InterPro" id="IPR036259">
    <property type="entry name" value="MFS_trans_sf"/>
</dbReference>
<name>A0ABP8V0R9_9GAMM</name>
<keyword evidence="3 6" id="KW-0812">Transmembrane</keyword>
<dbReference type="InterPro" id="IPR050189">
    <property type="entry name" value="MFS_Efflux_Transporters"/>
</dbReference>
<feature type="transmembrane region" description="Helical" evidence="6">
    <location>
        <begin position="207"/>
        <end position="229"/>
    </location>
</feature>
<proteinExistence type="predicted"/>
<dbReference type="PANTHER" id="PTHR43124">
    <property type="entry name" value="PURINE EFFLUX PUMP PBUE"/>
    <property type="match status" value="1"/>
</dbReference>
<feature type="transmembrane region" description="Helical" evidence="6">
    <location>
        <begin position="334"/>
        <end position="354"/>
    </location>
</feature>
<keyword evidence="4 6" id="KW-1133">Transmembrane helix</keyword>
<feature type="transmembrane region" description="Helical" evidence="6">
    <location>
        <begin position="244"/>
        <end position="261"/>
    </location>
</feature>
<comment type="caution">
    <text evidence="8">The sequence shown here is derived from an EMBL/GenBank/DDBJ whole genome shotgun (WGS) entry which is preliminary data.</text>
</comment>
<evidence type="ECO:0000259" key="7">
    <source>
        <dbReference type="PROSITE" id="PS50850"/>
    </source>
</evidence>
<reference evidence="9" key="1">
    <citation type="journal article" date="2019" name="Int. J. Syst. Evol. Microbiol.">
        <title>The Global Catalogue of Microorganisms (GCM) 10K type strain sequencing project: providing services to taxonomists for standard genome sequencing and annotation.</title>
        <authorList>
            <consortium name="The Broad Institute Genomics Platform"/>
            <consortium name="The Broad Institute Genome Sequencing Center for Infectious Disease"/>
            <person name="Wu L."/>
            <person name="Ma J."/>
        </authorList>
    </citation>
    <scope>NUCLEOTIDE SEQUENCE [LARGE SCALE GENOMIC DNA]</scope>
    <source>
        <strain evidence="9">JCM 17805</strain>
    </source>
</reference>
<gene>
    <name evidence="8" type="ORF">GCM10023116_14630</name>
</gene>
<dbReference type="PANTHER" id="PTHR43124:SF3">
    <property type="entry name" value="CHLORAMPHENICOL EFFLUX PUMP RV0191"/>
    <property type="match status" value="1"/>
</dbReference>
<evidence type="ECO:0000313" key="8">
    <source>
        <dbReference type="EMBL" id="GAA4649189.1"/>
    </source>
</evidence>